<organism evidence="2 3">
    <name type="scientific">Haliscomenobacter hydrossis (strain ATCC 27775 / DSM 1100 / LMG 10767 / O)</name>
    <dbReference type="NCBI Taxonomy" id="760192"/>
    <lineage>
        <taxon>Bacteria</taxon>
        <taxon>Pseudomonadati</taxon>
        <taxon>Bacteroidota</taxon>
        <taxon>Saprospiria</taxon>
        <taxon>Saprospirales</taxon>
        <taxon>Haliscomenobacteraceae</taxon>
        <taxon>Haliscomenobacter</taxon>
    </lineage>
</organism>
<evidence type="ECO:0000256" key="1">
    <source>
        <dbReference type="SAM" id="SignalP"/>
    </source>
</evidence>
<evidence type="ECO:0000313" key="2">
    <source>
        <dbReference type="EMBL" id="AEE51227.1"/>
    </source>
</evidence>
<feature type="chain" id="PRO_5003310251" description="Type IX secretion system protein PorQ" evidence="1">
    <location>
        <begin position="21"/>
        <end position="353"/>
    </location>
</feature>
<dbReference type="STRING" id="760192.Halhy_3369"/>
<name>F4KUE5_HALH1</name>
<dbReference type="OrthoDB" id="9809953at2"/>
<dbReference type="HOGENOM" id="CLU_069104_0_0_10"/>
<dbReference type="Proteomes" id="UP000008461">
    <property type="component" value="Chromosome"/>
</dbReference>
<dbReference type="EMBL" id="CP002691">
    <property type="protein sequence ID" value="AEE51227.1"/>
    <property type="molecule type" value="Genomic_DNA"/>
</dbReference>
<protein>
    <recommendedName>
        <fullName evidence="4">Type IX secretion system protein PorQ</fullName>
    </recommendedName>
</protein>
<evidence type="ECO:0000313" key="3">
    <source>
        <dbReference type="Proteomes" id="UP000008461"/>
    </source>
</evidence>
<reference key="2">
    <citation type="submission" date="2011-04" db="EMBL/GenBank/DDBJ databases">
        <title>Complete sequence of chromosome of Haliscomenobacter hydrossis DSM 1100.</title>
        <authorList>
            <consortium name="US DOE Joint Genome Institute (JGI-PGF)"/>
            <person name="Lucas S."/>
            <person name="Han J."/>
            <person name="Lapidus A."/>
            <person name="Bruce D."/>
            <person name="Goodwin L."/>
            <person name="Pitluck S."/>
            <person name="Peters L."/>
            <person name="Kyrpides N."/>
            <person name="Mavromatis K."/>
            <person name="Ivanova N."/>
            <person name="Ovchinnikova G."/>
            <person name="Pagani I."/>
            <person name="Daligault H."/>
            <person name="Detter J.C."/>
            <person name="Han C."/>
            <person name="Land M."/>
            <person name="Hauser L."/>
            <person name="Markowitz V."/>
            <person name="Cheng J.-F."/>
            <person name="Hugenholtz P."/>
            <person name="Woyke T."/>
            <person name="Wu D."/>
            <person name="Verbarg S."/>
            <person name="Frueling A."/>
            <person name="Brambilla E."/>
            <person name="Klenk H.-P."/>
            <person name="Eisen J.A."/>
        </authorList>
    </citation>
    <scope>NUCLEOTIDE SEQUENCE</scope>
    <source>
        <strain>DSM 1100</strain>
    </source>
</reference>
<dbReference type="AlphaFoldDB" id="F4KUE5"/>
<dbReference type="KEGG" id="hhy:Halhy_3369"/>
<dbReference type="Gene3D" id="2.40.160.60">
    <property type="entry name" value="Outer membrane protein transport protein (OMPP1/FadL/TodX)"/>
    <property type="match status" value="1"/>
</dbReference>
<dbReference type="SUPFAM" id="SSF56935">
    <property type="entry name" value="Porins"/>
    <property type="match status" value="1"/>
</dbReference>
<dbReference type="RefSeq" id="WP_013765768.1">
    <property type="nucleotide sequence ID" value="NC_015510.1"/>
</dbReference>
<keyword evidence="1" id="KW-0732">Signal</keyword>
<dbReference type="NCBIfam" id="NF033711">
    <property type="entry name" value="T9SS_PorQ"/>
    <property type="match status" value="1"/>
</dbReference>
<sequence>MGIRTCLVLAALSLVLPLGAQITGGQSTYAFLGLPTSARVAGLAGNLITVVDDDVSLAWSNPAALNPLMHQQLAFNHGFLGKQMQHGSFNFGHQLGQKGTTLHAGIQYARYGEIEQTDEFFQTLGTFNAAEYAIVAGVAHPVYDRLNLGANLRLISSQFGQYNSLGLAGDLAATYRDTAKRLTVSMVFRNMGQQLSTYDPSIGKEPLPFDLQIGLSKQLKYLPFRFSIIYTSLNRWNLLYDDPNLESGTIFLGEEAAEPGAFNLWLDNFFRHLVFNGELLIGARENFRLRFGYNYRMHREMTVQGYSSMAGFTFGVGLKVSRFRIDFGRGIYHLAGGQTQLGISTNFKEFRKK</sequence>
<dbReference type="NCBIfam" id="NF033709">
    <property type="entry name" value="PorV_fam"/>
    <property type="match status" value="1"/>
</dbReference>
<gene>
    <name evidence="2" type="ordered locus">Halhy_3369</name>
</gene>
<feature type="signal peptide" evidence="1">
    <location>
        <begin position="1"/>
        <end position="20"/>
    </location>
</feature>
<keyword evidence="3" id="KW-1185">Reference proteome</keyword>
<accession>F4KUE5</accession>
<dbReference type="eggNOG" id="COG2067">
    <property type="taxonomic scope" value="Bacteria"/>
</dbReference>
<evidence type="ECO:0008006" key="4">
    <source>
        <dbReference type="Google" id="ProtNLM"/>
    </source>
</evidence>
<proteinExistence type="predicted"/>
<reference evidence="2 3" key="1">
    <citation type="journal article" date="2011" name="Stand. Genomic Sci.">
        <title>Complete genome sequence of Haliscomenobacter hydrossis type strain (O).</title>
        <authorList>
            <consortium name="US DOE Joint Genome Institute (JGI-PGF)"/>
            <person name="Daligault H."/>
            <person name="Lapidus A."/>
            <person name="Zeytun A."/>
            <person name="Nolan M."/>
            <person name="Lucas S."/>
            <person name="Del Rio T.G."/>
            <person name="Tice H."/>
            <person name="Cheng J.F."/>
            <person name="Tapia R."/>
            <person name="Han C."/>
            <person name="Goodwin L."/>
            <person name="Pitluck S."/>
            <person name="Liolios K."/>
            <person name="Pagani I."/>
            <person name="Ivanova N."/>
            <person name="Huntemann M."/>
            <person name="Mavromatis K."/>
            <person name="Mikhailova N."/>
            <person name="Pati A."/>
            <person name="Chen A."/>
            <person name="Palaniappan K."/>
            <person name="Land M."/>
            <person name="Hauser L."/>
            <person name="Brambilla E.M."/>
            <person name="Rohde M."/>
            <person name="Verbarg S."/>
            <person name="Goker M."/>
            <person name="Bristow J."/>
            <person name="Eisen J.A."/>
            <person name="Markowitz V."/>
            <person name="Hugenholtz P."/>
            <person name="Kyrpides N.C."/>
            <person name="Klenk H.P."/>
            <person name="Woyke T."/>
        </authorList>
    </citation>
    <scope>NUCLEOTIDE SEQUENCE [LARGE SCALE GENOMIC DNA]</scope>
    <source>
        <strain evidence="3">ATCC 27775 / DSM 1100 / LMG 10767 / O</strain>
    </source>
</reference>